<dbReference type="SUPFAM" id="SSF51206">
    <property type="entry name" value="cAMP-binding domain-like"/>
    <property type="match status" value="1"/>
</dbReference>
<keyword evidence="1" id="KW-0010">Activator</keyword>
<dbReference type="OrthoDB" id="9810708at2"/>
<dbReference type="CDD" id="cd00038">
    <property type="entry name" value="CAP_ED"/>
    <property type="match status" value="1"/>
</dbReference>
<protein>
    <submittedName>
        <fullName evidence="3">Crp/Fnr family transcriptional regulator</fullName>
    </submittedName>
</protein>
<name>A0A2V5K3K1_9BACL</name>
<dbReference type="SMART" id="SM00100">
    <property type="entry name" value="cNMP"/>
    <property type="match status" value="1"/>
</dbReference>
<dbReference type="InterPro" id="IPR018488">
    <property type="entry name" value="cNMP-bd_CS"/>
</dbReference>
<dbReference type="InterPro" id="IPR036390">
    <property type="entry name" value="WH_DNA-bd_sf"/>
</dbReference>
<dbReference type="PROSITE" id="PS00889">
    <property type="entry name" value="CNMP_BINDING_2"/>
    <property type="match status" value="1"/>
</dbReference>
<dbReference type="InterPro" id="IPR014710">
    <property type="entry name" value="RmlC-like_jellyroll"/>
</dbReference>
<dbReference type="RefSeq" id="WP_110842286.1">
    <property type="nucleotide sequence ID" value="NZ_QJVJ01000010.1"/>
</dbReference>
<dbReference type="InterPro" id="IPR036388">
    <property type="entry name" value="WH-like_DNA-bd_sf"/>
</dbReference>
<evidence type="ECO:0000313" key="4">
    <source>
        <dbReference type="Proteomes" id="UP000247476"/>
    </source>
</evidence>
<gene>
    <name evidence="3" type="ORF">DLM86_22335</name>
</gene>
<dbReference type="EMBL" id="QJVJ01000010">
    <property type="protein sequence ID" value="PYI52213.1"/>
    <property type="molecule type" value="Genomic_DNA"/>
</dbReference>
<evidence type="ECO:0000256" key="1">
    <source>
        <dbReference type="ARBA" id="ARBA00023159"/>
    </source>
</evidence>
<evidence type="ECO:0000313" key="3">
    <source>
        <dbReference type="EMBL" id="PYI52213.1"/>
    </source>
</evidence>
<sequence length="222" mass="25093">MIDFLQQVPLFYKLNDKQLGYIADICTKKQFKAGTILFREKEPGSVFYIVHSGSVKLYMSNQSGDEKILAIFKSGDSFGELSLIDGKPRSASAQALEDSVMIALSANNFLELLKWNFEITLCIMQELAQRLRDTNQHVHDLTFLDARSRVVKNLILLANKHGSRQGHTIQVKLALNFDEISRMAGVQKNVLMQVMRDLEDRGVISVAMNEFTLHLDKLRSGS</sequence>
<dbReference type="SUPFAM" id="SSF46785">
    <property type="entry name" value="Winged helix' DNA-binding domain"/>
    <property type="match status" value="1"/>
</dbReference>
<dbReference type="InterPro" id="IPR018490">
    <property type="entry name" value="cNMP-bd_dom_sf"/>
</dbReference>
<keyword evidence="4" id="KW-1185">Reference proteome</keyword>
<dbReference type="PANTHER" id="PTHR24567">
    <property type="entry name" value="CRP FAMILY TRANSCRIPTIONAL REGULATORY PROTEIN"/>
    <property type="match status" value="1"/>
</dbReference>
<feature type="domain" description="Cyclic nucleotide-binding" evidence="2">
    <location>
        <begin position="10"/>
        <end position="130"/>
    </location>
</feature>
<dbReference type="Gene3D" id="1.10.10.10">
    <property type="entry name" value="Winged helix-like DNA-binding domain superfamily/Winged helix DNA-binding domain"/>
    <property type="match status" value="1"/>
</dbReference>
<organism evidence="3 4">
    <name type="scientific">Paenibacillus flagellatus</name>
    <dbReference type="NCBI Taxonomy" id="2211139"/>
    <lineage>
        <taxon>Bacteria</taxon>
        <taxon>Bacillati</taxon>
        <taxon>Bacillota</taxon>
        <taxon>Bacilli</taxon>
        <taxon>Bacillales</taxon>
        <taxon>Paenibacillaceae</taxon>
        <taxon>Paenibacillus</taxon>
    </lineage>
</organism>
<evidence type="ECO:0000259" key="2">
    <source>
        <dbReference type="PROSITE" id="PS50042"/>
    </source>
</evidence>
<proteinExistence type="predicted"/>
<dbReference type="GO" id="GO:0003700">
    <property type="term" value="F:DNA-binding transcription factor activity"/>
    <property type="evidence" value="ECO:0007669"/>
    <property type="project" value="TreeGrafter"/>
</dbReference>
<dbReference type="PROSITE" id="PS50042">
    <property type="entry name" value="CNMP_BINDING_3"/>
    <property type="match status" value="1"/>
</dbReference>
<comment type="caution">
    <text evidence="3">The sequence shown here is derived from an EMBL/GenBank/DDBJ whole genome shotgun (WGS) entry which is preliminary data.</text>
</comment>
<dbReference type="Pfam" id="PF00027">
    <property type="entry name" value="cNMP_binding"/>
    <property type="match status" value="1"/>
</dbReference>
<dbReference type="InterPro" id="IPR000595">
    <property type="entry name" value="cNMP-bd_dom"/>
</dbReference>
<dbReference type="Proteomes" id="UP000247476">
    <property type="component" value="Unassembled WGS sequence"/>
</dbReference>
<dbReference type="GO" id="GO:0005829">
    <property type="term" value="C:cytosol"/>
    <property type="evidence" value="ECO:0007669"/>
    <property type="project" value="TreeGrafter"/>
</dbReference>
<dbReference type="PANTHER" id="PTHR24567:SF74">
    <property type="entry name" value="HTH-TYPE TRANSCRIPTIONAL REGULATOR ARCR"/>
    <property type="match status" value="1"/>
</dbReference>
<dbReference type="Gene3D" id="2.60.120.10">
    <property type="entry name" value="Jelly Rolls"/>
    <property type="match status" value="1"/>
</dbReference>
<reference evidence="3 4" key="1">
    <citation type="submission" date="2018-05" db="EMBL/GenBank/DDBJ databases">
        <title>Paenibacillus flagellatus sp. nov., isolated from selenium mineral soil.</title>
        <authorList>
            <person name="Dai X."/>
        </authorList>
    </citation>
    <scope>NUCLEOTIDE SEQUENCE [LARGE SCALE GENOMIC DNA]</scope>
    <source>
        <strain evidence="3 4">DXL2</strain>
    </source>
</reference>
<dbReference type="AlphaFoldDB" id="A0A2V5K3K1"/>
<accession>A0A2V5K3K1</accession>
<dbReference type="InterPro" id="IPR050397">
    <property type="entry name" value="Env_Response_Regulators"/>
</dbReference>